<dbReference type="Gene3D" id="3.40.50.720">
    <property type="entry name" value="NAD(P)-binding Rossmann-like Domain"/>
    <property type="match status" value="1"/>
</dbReference>
<name>A0ABU5GLV5_9GAMM</name>
<organism evidence="1 2">
    <name type="scientific">Acinetobacter faecalis</name>
    <dbReference type="NCBI Taxonomy" id="2665161"/>
    <lineage>
        <taxon>Bacteria</taxon>
        <taxon>Pseudomonadati</taxon>
        <taxon>Pseudomonadota</taxon>
        <taxon>Gammaproteobacteria</taxon>
        <taxon>Moraxellales</taxon>
        <taxon>Moraxellaceae</taxon>
        <taxon>Acinetobacter</taxon>
    </lineage>
</organism>
<dbReference type="RefSeq" id="WP_321098752.1">
    <property type="nucleotide sequence ID" value="NZ_JAXHPK010000035.1"/>
</dbReference>
<proteinExistence type="predicted"/>
<protein>
    <submittedName>
        <fullName evidence="1">Zinc-binding dehydrogenase</fullName>
    </submittedName>
</protein>
<evidence type="ECO:0000313" key="1">
    <source>
        <dbReference type="EMBL" id="MDY6551235.1"/>
    </source>
</evidence>
<comment type="caution">
    <text evidence="1">The sequence shown here is derived from an EMBL/GenBank/DDBJ whole genome shotgun (WGS) entry which is preliminary data.</text>
</comment>
<dbReference type="Gene3D" id="3.90.180.10">
    <property type="entry name" value="Medium-chain alcohol dehydrogenases, catalytic domain"/>
    <property type="match status" value="1"/>
</dbReference>
<dbReference type="EMBL" id="JAXHPO010000056">
    <property type="protein sequence ID" value="MDY6551235.1"/>
    <property type="molecule type" value="Genomic_DNA"/>
</dbReference>
<keyword evidence="2" id="KW-1185">Reference proteome</keyword>
<accession>A0ABU5GLV5</accession>
<sequence length="88" mass="9845">MDSWELLKENGTLVTLVSDESVQFTPSPNKKFNFMRGVQGKSSTEVNQLIELRKIKPIIDQVYDFNDIAAAHIKSETGHVSGKLVIVI</sequence>
<reference evidence="1 2" key="1">
    <citation type="journal article" date="2024" name="Syst. Appl. Microbiol.">
        <title>Evidence for the occurrence of Acinetobacter faecalis in cattle feces and its emended description.</title>
        <authorList>
            <person name="Kyselkova M."/>
            <person name="Xanthopoulou K."/>
            <person name="Shestivska V."/>
            <person name="Spanelova P."/>
            <person name="Maixnerova M."/>
            <person name="Higgins P.G."/>
            <person name="Nemec A."/>
        </authorList>
    </citation>
    <scope>NUCLEOTIDE SEQUENCE [LARGE SCALE GENOMIC DNA]</scope>
    <source>
        <strain evidence="1 2">ANC 7225</strain>
    </source>
</reference>
<dbReference type="Proteomes" id="UP001284094">
    <property type="component" value="Unassembled WGS sequence"/>
</dbReference>
<dbReference type="Pfam" id="PF13602">
    <property type="entry name" value="ADH_zinc_N_2"/>
    <property type="match status" value="1"/>
</dbReference>
<evidence type="ECO:0000313" key="2">
    <source>
        <dbReference type="Proteomes" id="UP001284094"/>
    </source>
</evidence>
<gene>
    <name evidence="1" type="ORF">SKM48_10830</name>
</gene>